<dbReference type="EMBL" id="JABELV010000277">
    <property type="protein sequence ID" value="KAG7527494.1"/>
    <property type="molecule type" value="Genomic_DNA"/>
</dbReference>
<evidence type="ECO:0000256" key="1">
    <source>
        <dbReference type="ARBA" id="ARBA00004123"/>
    </source>
</evidence>
<organism evidence="7 8">
    <name type="scientific">Filobasidium floriforme</name>
    <dbReference type="NCBI Taxonomy" id="5210"/>
    <lineage>
        <taxon>Eukaryota</taxon>
        <taxon>Fungi</taxon>
        <taxon>Dikarya</taxon>
        <taxon>Basidiomycota</taxon>
        <taxon>Agaricomycotina</taxon>
        <taxon>Tremellomycetes</taxon>
        <taxon>Filobasidiales</taxon>
        <taxon>Filobasidiaceae</taxon>
        <taxon>Filobasidium</taxon>
    </lineage>
</organism>
<dbReference type="InterPro" id="IPR019734">
    <property type="entry name" value="TPR_rpt"/>
</dbReference>
<comment type="caution">
    <text evidence="7">The sequence shown here is derived from an EMBL/GenBank/DDBJ whole genome shotgun (WGS) entry which is preliminary data.</text>
</comment>
<reference evidence="7" key="1">
    <citation type="submission" date="2020-04" db="EMBL/GenBank/DDBJ databases">
        <title>Analysis of mating type loci in Filobasidium floriforme.</title>
        <authorList>
            <person name="Nowrousian M."/>
        </authorList>
    </citation>
    <scope>NUCLEOTIDE SEQUENCE</scope>
    <source>
        <strain evidence="7">CBS 6242</strain>
    </source>
</reference>
<keyword evidence="4" id="KW-0508">mRNA splicing</keyword>
<evidence type="ECO:0000256" key="3">
    <source>
        <dbReference type="ARBA" id="ARBA00022737"/>
    </source>
</evidence>
<dbReference type="PANTHER" id="PTHR11246">
    <property type="entry name" value="PRE-MRNA SPLICING FACTOR"/>
    <property type="match status" value="1"/>
</dbReference>
<dbReference type="InterPro" id="IPR011990">
    <property type="entry name" value="TPR-like_helical_dom_sf"/>
</dbReference>
<sequence>MSLRAGLNQNKDKYAFLHLAAPASYVAGLGRGASGFTTRSDIGPAREGPSAEAIAEAKAKRGEEEEEAFGDPDDESNLFAGTVYEADDAEADAIWDSVESHMEGRRKARREAIEAEELAKERATNVKLDVKFADLKRGLSDVTDNEWENLPEVGDLTRRRRKANLRMAENGNGKSYAVSDTILAGAVAQNATVNELDEKQMSGEGFNTPALIQGTETDLVGIGQARDRVLSLQLDQASKDASASGLSSTVDPRGYMTALNSQVLQSDAQIGDIKRARQLLDSVIKSNPKHAPGWIAAASLEVHAKKMVAARRIIAQGCEQCPKNEDIWFHAAELNTPENAKVILAKAVQHLPQSVKIWLKASDLEIDVKAKKRVLRKALEYIPNSVKLWKEVVNLEDDPDDARILLGRAVEVIPQSVELWLTLARLETPENAQKVLNRAHKMIPTSHEIWIAGGRLREQDGSKETVDKLIALAVKSLTKHNVIMTREQWMKEAEKCETEGSPATAQAILKATLHLDVEEEDRQAVWLDDAESATGRGFIECARGIYAYTIQVFPTKKAVWRAAADFEKEHGTPEALQELLAKAVEYCPRAEVLWLMAAKEKWLAGDIGGARDVLTRAFEQNPDSESIWLAAAKLAAETGQMEAAMQVLEKARTEADTDRIWMKSAHLLRQLGKPDEAIKTLDEAIVKFSHFDKLYMMKGQINEDKDNIPGAREAYSKGVKACPKSIPLWILSSRLEEKAGITIKARALLEKARMQNPKSEELWAESIKVEERAGSAGQAKTMLARAQQDCPVSGILWNMAIWMEPGSGRKGKSVDAIKKSSEHPIVICAIGRLFWAERKIEKARLWLGRAVNADKDNGDLWAWWLKFERQHGEKERQDEVITKCAAAEPKHGQLWPSISKDMKNVGKTTTEILELVTSEIR</sequence>
<accession>A0A8K0JE03</accession>
<dbReference type="InterPro" id="IPR003107">
    <property type="entry name" value="HAT"/>
</dbReference>
<dbReference type="SUPFAM" id="SSF48452">
    <property type="entry name" value="TPR-like"/>
    <property type="match status" value="4"/>
</dbReference>
<dbReference type="SMART" id="SM00028">
    <property type="entry name" value="TPR"/>
    <property type="match status" value="4"/>
</dbReference>
<dbReference type="OrthoDB" id="440128at2759"/>
<dbReference type="FunFam" id="1.25.40.10:FF:000384">
    <property type="entry name" value="Probable pre-mRNA splicing factor prp1"/>
    <property type="match status" value="1"/>
</dbReference>
<evidence type="ECO:0000256" key="5">
    <source>
        <dbReference type="ARBA" id="ARBA00023242"/>
    </source>
</evidence>
<keyword evidence="2" id="KW-0507">mRNA processing</keyword>
<dbReference type="Proteomes" id="UP000812966">
    <property type="component" value="Unassembled WGS sequence"/>
</dbReference>
<dbReference type="SMART" id="SM00386">
    <property type="entry name" value="HAT"/>
    <property type="match status" value="12"/>
</dbReference>
<evidence type="ECO:0000259" key="6">
    <source>
        <dbReference type="Pfam" id="PF06424"/>
    </source>
</evidence>
<dbReference type="GO" id="GO:0071013">
    <property type="term" value="C:catalytic step 2 spliceosome"/>
    <property type="evidence" value="ECO:0007669"/>
    <property type="project" value="TreeGrafter"/>
</dbReference>
<dbReference type="Pfam" id="PF06424">
    <property type="entry name" value="PRP1_N"/>
    <property type="match status" value="1"/>
</dbReference>
<protein>
    <recommendedName>
        <fullName evidence="6">PRP1 splicing factor N-terminal domain-containing protein</fullName>
    </recommendedName>
</protein>
<dbReference type="Pfam" id="PF14559">
    <property type="entry name" value="TPR_19"/>
    <property type="match status" value="1"/>
</dbReference>
<dbReference type="GO" id="GO:0046540">
    <property type="term" value="C:U4/U6 x U5 tri-snRNP complex"/>
    <property type="evidence" value="ECO:0007669"/>
    <property type="project" value="TreeGrafter"/>
</dbReference>
<dbReference type="InterPro" id="IPR045075">
    <property type="entry name" value="Syf1-like"/>
</dbReference>
<evidence type="ECO:0000256" key="2">
    <source>
        <dbReference type="ARBA" id="ARBA00022664"/>
    </source>
</evidence>
<dbReference type="Gene3D" id="1.25.40.10">
    <property type="entry name" value="Tetratricopeptide repeat domain"/>
    <property type="match status" value="4"/>
</dbReference>
<dbReference type="FunFam" id="1.25.40.10:FF:000256">
    <property type="entry name" value="Probable pre-mRNA splicing factor prp1"/>
    <property type="match status" value="1"/>
</dbReference>
<evidence type="ECO:0000256" key="4">
    <source>
        <dbReference type="ARBA" id="ARBA00023187"/>
    </source>
</evidence>
<keyword evidence="8" id="KW-1185">Reference proteome</keyword>
<dbReference type="PANTHER" id="PTHR11246:SF1">
    <property type="entry name" value="PRE-MRNA-PROCESSING FACTOR 6"/>
    <property type="match status" value="1"/>
</dbReference>
<keyword evidence="5" id="KW-0539">Nucleus</keyword>
<gene>
    <name evidence="7" type="ORF">FFLO_06878</name>
</gene>
<dbReference type="Pfam" id="PF13432">
    <property type="entry name" value="TPR_16"/>
    <property type="match status" value="1"/>
</dbReference>
<comment type="subcellular location">
    <subcellularLocation>
        <location evidence="1">Nucleus</location>
    </subcellularLocation>
</comment>
<dbReference type="AlphaFoldDB" id="A0A8K0JE03"/>
<proteinExistence type="predicted"/>
<evidence type="ECO:0000313" key="7">
    <source>
        <dbReference type="EMBL" id="KAG7527494.1"/>
    </source>
</evidence>
<dbReference type="GO" id="GO:0000244">
    <property type="term" value="P:spliceosomal tri-snRNP complex assembly"/>
    <property type="evidence" value="ECO:0007669"/>
    <property type="project" value="TreeGrafter"/>
</dbReference>
<dbReference type="InterPro" id="IPR010491">
    <property type="entry name" value="PRP1_N"/>
</dbReference>
<feature type="domain" description="PRP1 splicing factor N-terminal" evidence="6">
    <location>
        <begin position="21"/>
        <end position="159"/>
    </location>
</feature>
<keyword evidence="3" id="KW-0677">Repeat</keyword>
<evidence type="ECO:0000313" key="8">
    <source>
        <dbReference type="Proteomes" id="UP000812966"/>
    </source>
</evidence>
<name>A0A8K0JE03_9TREE</name>